<dbReference type="Proteomes" id="UP001160148">
    <property type="component" value="Unassembled WGS sequence"/>
</dbReference>
<name>A0AAV0WID2_9HEMI</name>
<dbReference type="AlphaFoldDB" id="A0AAV0WID2"/>
<gene>
    <name evidence="1" type="ORF">MEUPH1_LOCUS11284</name>
</gene>
<evidence type="ECO:0000313" key="2">
    <source>
        <dbReference type="Proteomes" id="UP001160148"/>
    </source>
</evidence>
<dbReference type="EMBL" id="CARXXK010000002">
    <property type="protein sequence ID" value="CAI6355427.1"/>
    <property type="molecule type" value="Genomic_DNA"/>
</dbReference>
<proteinExistence type="predicted"/>
<sequence>MESKSRNSYDCLLISVFPGARSVGCWFHHNQAVWKKMHKLGYLHYVNRNDNALKTLRLLLCLPLLPVQDMDAGFRLIRAFAVNHRVHLERLFSYYERYWLQNIGPDIVSVYGLPRRTNNNIESFHNALKLKFAVSHPSLWVFLVKQTILIVNFNINQLDNNLRPTRYLRTKFLANSRRIKNASEQYDFNMAIPSNLLTCYWSI</sequence>
<organism evidence="1 2">
    <name type="scientific">Macrosiphum euphorbiae</name>
    <name type="common">potato aphid</name>
    <dbReference type="NCBI Taxonomy" id="13131"/>
    <lineage>
        <taxon>Eukaryota</taxon>
        <taxon>Metazoa</taxon>
        <taxon>Ecdysozoa</taxon>
        <taxon>Arthropoda</taxon>
        <taxon>Hexapoda</taxon>
        <taxon>Insecta</taxon>
        <taxon>Pterygota</taxon>
        <taxon>Neoptera</taxon>
        <taxon>Paraneoptera</taxon>
        <taxon>Hemiptera</taxon>
        <taxon>Sternorrhyncha</taxon>
        <taxon>Aphidomorpha</taxon>
        <taxon>Aphidoidea</taxon>
        <taxon>Aphididae</taxon>
        <taxon>Macrosiphini</taxon>
        <taxon>Macrosiphum</taxon>
    </lineage>
</organism>
<comment type="caution">
    <text evidence="1">The sequence shown here is derived from an EMBL/GenBank/DDBJ whole genome shotgun (WGS) entry which is preliminary data.</text>
</comment>
<accession>A0AAV0WID2</accession>
<keyword evidence="2" id="KW-1185">Reference proteome</keyword>
<protein>
    <recommendedName>
        <fullName evidence="3">MULE transposase domain-containing protein</fullName>
    </recommendedName>
</protein>
<reference evidence="1 2" key="1">
    <citation type="submission" date="2023-01" db="EMBL/GenBank/DDBJ databases">
        <authorList>
            <person name="Whitehead M."/>
        </authorList>
    </citation>
    <scope>NUCLEOTIDE SEQUENCE [LARGE SCALE GENOMIC DNA]</scope>
</reference>
<evidence type="ECO:0008006" key="3">
    <source>
        <dbReference type="Google" id="ProtNLM"/>
    </source>
</evidence>
<evidence type="ECO:0000313" key="1">
    <source>
        <dbReference type="EMBL" id="CAI6355427.1"/>
    </source>
</evidence>